<keyword evidence="3" id="KW-0813">Transport</keyword>
<proteinExistence type="inferred from homology"/>
<keyword evidence="6 7" id="KW-0472">Membrane</keyword>
<name>A0A4S8M2V4_DENBC</name>
<evidence type="ECO:0000256" key="3">
    <source>
        <dbReference type="ARBA" id="ARBA00022448"/>
    </source>
</evidence>
<keyword evidence="10" id="KW-1185">Reference proteome</keyword>
<evidence type="ECO:0000256" key="6">
    <source>
        <dbReference type="ARBA" id="ARBA00023136"/>
    </source>
</evidence>
<comment type="subcellular location">
    <subcellularLocation>
        <location evidence="1">Membrane</location>
        <topology evidence="1">Multi-pass membrane protein</topology>
    </subcellularLocation>
</comment>
<feature type="transmembrane region" description="Helical" evidence="7">
    <location>
        <begin position="431"/>
        <end position="450"/>
    </location>
</feature>
<feature type="transmembrane region" description="Helical" evidence="7">
    <location>
        <begin position="250"/>
        <end position="269"/>
    </location>
</feature>
<feature type="transmembrane region" description="Helical" evidence="7">
    <location>
        <begin position="205"/>
        <end position="230"/>
    </location>
</feature>
<dbReference type="PANTHER" id="PTHR23511:SF5">
    <property type="entry name" value="MAJOR FACILITATOR-TYPE TRANSPORTER HXNZ-RELATED"/>
    <property type="match status" value="1"/>
</dbReference>
<feature type="transmembrane region" description="Helical" evidence="7">
    <location>
        <begin position="179"/>
        <end position="196"/>
    </location>
</feature>
<dbReference type="GO" id="GO:0016020">
    <property type="term" value="C:membrane"/>
    <property type="evidence" value="ECO:0007669"/>
    <property type="project" value="UniProtKB-SubCell"/>
</dbReference>
<dbReference type="PROSITE" id="PS50850">
    <property type="entry name" value="MFS"/>
    <property type="match status" value="1"/>
</dbReference>
<evidence type="ECO:0000256" key="5">
    <source>
        <dbReference type="ARBA" id="ARBA00022989"/>
    </source>
</evidence>
<accession>A0A4S8M2V4</accession>
<feature type="transmembrane region" description="Helical" evidence="7">
    <location>
        <begin position="94"/>
        <end position="116"/>
    </location>
</feature>
<feature type="transmembrane region" description="Helical" evidence="7">
    <location>
        <begin position="157"/>
        <end position="173"/>
    </location>
</feature>
<dbReference type="Gene3D" id="1.20.1250.20">
    <property type="entry name" value="MFS general substrate transporter like domains"/>
    <property type="match status" value="1"/>
</dbReference>
<dbReference type="Proteomes" id="UP000297245">
    <property type="component" value="Unassembled WGS sequence"/>
</dbReference>
<feature type="domain" description="Major facilitator superfamily (MFS) profile" evidence="8">
    <location>
        <begin position="94"/>
        <end position="553"/>
    </location>
</feature>
<evidence type="ECO:0000256" key="7">
    <source>
        <dbReference type="SAM" id="Phobius"/>
    </source>
</evidence>
<keyword evidence="4 7" id="KW-0812">Transmembrane</keyword>
<dbReference type="PANTHER" id="PTHR23511">
    <property type="entry name" value="SYNAPTIC VESICLE GLYCOPROTEIN 2"/>
    <property type="match status" value="1"/>
</dbReference>
<organism evidence="9 10">
    <name type="scientific">Dendrothele bispora (strain CBS 962.96)</name>
    <dbReference type="NCBI Taxonomy" id="1314807"/>
    <lineage>
        <taxon>Eukaryota</taxon>
        <taxon>Fungi</taxon>
        <taxon>Dikarya</taxon>
        <taxon>Basidiomycota</taxon>
        <taxon>Agaricomycotina</taxon>
        <taxon>Agaricomycetes</taxon>
        <taxon>Agaricomycetidae</taxon>
        <taxon>Agaricales</taxon>
        <taxon>Agaricales incertae sedis</taxon>
        <taxon>Dendrothele</taxon>
    </lineage>
</organism>
<evidence type="ECO:0000259" key="8">
    <source>
        <dbReference type="PROSITE" id="PS50850"/>
    </source>
</evidence>
<comment type="similarity">
    <text evidence="2">Belongs to the major facilitator superfamily.</text>
</comment>
<evidence type="ECO:0000256" key="4">
    <source>
        <dbReference type="ARBA" id="ARBA00022692"/>
    </source>
</evidence>
<dbReference type="InterPro" id="IPR011701">
    <property type="entry name" value="MFS"/>
</dbReference>
<keyword evidence="5 7" id="KW-1133">Transmembrane helix</keyword>
<dbReference type="InterPro" id="IPR036259">
    <property type="entry name" value="MFS_trans_sf"/>
</dbReference>
<evidence type="ECO:0000313" key="10">
    <source>
        <dbReference type="Proteomes" id="UP000297245"/>
    </source>
</evidence>
<feature type="transmembrane region" description="Helical" evidence="7">
    <location>
        <begin position="360"/>
        <end position="381"/>
    </location>
</feature>
<protein>
    <submittedName>
        <fullName evidence="9">MFS general substrate transporter</fullName>
    </submittedName>
</protein>
<feature type="transmembrane region" description="Helical" evidence="7">
    <location>
        <begin position="128"/>
        <end position="150"/>
    </location>
</feature>
<dbReference type="GO" id="GO:0022857">
    <property type="term" value="F:transmembrane transporter activity"/>
    <property type="evidence" value="ECO:0007669"/>
    <property type="project" value="InterPro"/>
</dbReference>
<gene>
    <name evidence="9" type="ORF">K435DRAFT_828979</name>
</gene>
<dbReference type="InterPro" id="IPR020846">
    <property type="entry name" value="MFS_dom"/>
</dbReference>
<feature type="transmembrane region" description="Helical" evidence="7">
    <location>
        <begin position="401"/>
        <end position="419"/>
    </location>
</feature>
<evidence type="ECO:0000313" key="9">
    <source>
        <dbReference type="EMBL" id="THU96008.1"/>
    </source>
</evidence>
<evidence type="ECO:0000256" key="2">
    <source>
        <dbReference type="ARBA" id="ARBA00008335"/>
    </source>
</evidence>
<reference evidence="9 10" key="1">
    <citation type="journal article" date="2019" name="Nat. Ecol. Evol.">
        <title>Megaphylogeny resolves global patterns of mushroom evolution.</title>
        <authorList>
            <person name="Varga T."/>
            <person name="Krizsan K."/>
            <person name="Foldi C."/>
            <person name="Dima B."/>
            <person name="Sanchez-Garcia M."/>
            <person name="Sanchez-Ramirez S."/>
            <person name="Szollosi G.J."/>
            <person name="Szarkandi J.G."/>
            <person name="Papp V."/>
            <person name="Albert L."/>
            <person name="Andreopoulos W."/>
            <person name="Angelini C."/>
            <person name="Antonin V."/>
            <person name="Barry K.W."/>
            <person name="Bougher N.L."/>
            <person name="Buchanan P."/>
            <person name="Buyck B."/>
            <person name="Bense V."/>
            <person name="Catcheside P."/>
            <person name="Chovatia M."/>
            <person name="Cooper J."/>
            <person name="Damon W."/>
            <person name="Desjardin D."/>
            <person name="Finy P."/>
            <person name="Geml J."/>
            <person name="Haridas S."/>
            <person name="Hughes K."/>
            <person name="Justo A."/>
            <person name="Karasinski D."/>
            <person name="Kautmanova I."/>
            <person name="Kiss B."/>
            <person name="Kocsube S."/>
            <person name="Kotiranta H."/>
            <person name="LaButti K.M."/>
            <person name="Lechner B.E."/>
            <person name="Liimatainen K."/>
            <person name="Lipzen A."/>
            <person name="Lukacs Z."/>
            <person name="Mihaltcheva S."/>
            <person name="Morgado L.N."/>
            <person name="Niskanen T."/>
            <person name="Noordeloos M.E."/>
            <person name="Ohm R.A."/>
            <person name="Ortiz-Santana B."/>
            <person name="Ovrebo C."/>
            <person name="Racz N."/>
            <person name="Riley R."/>
            <person name="Savchenko A."/>
            <person name="Shiryaev A."/>
            <person name="Soop K."/>
            <person name="Spirin V."/>
            <person name="Szebenyi C."/>
            <person name="Tomsovsky M."/>
            <person name="Tulloss R.E."/>
            <person name="Uehling J."/>
            <person name="Grigoriev I.V."/>
            <person name="Vagvolgyi C."/>
            <person name="Papp T."/>
            <person name="Martin F.M."/>
            <person name="Miettinen O."/>
            <person name="Hibbett D.S."/>
            <person name="Nagy L.G."/>
        </authorList>
    </citation>
    <scope>NUCLEOTIDE SEQUENCE [LARGE SCALE GENOMIC DNA]</scope>
    <source>
        <strain evidence="9 10">CBS 962.96</strain>
    </source>
</reference>
<dbReference type="OrthoDB" id="3936150at2759"/>
<dbReference type="AlphaFoldDB" id="A0A4S8M2V4"/>
<evidence type="ECO:0000256" key="1">
    <source>
        <dbReference type="ARBA" id="ARBA00004141"/>
    </source>
</evidence>
<sequence>MISFFSRTREATSLAVQWSSPKPIRWRIVCAWLSFYNALLAAWNDEYRIAALIKLMYHLAAREDGVSAVYEAKSRLVNEYLQTEIGFGRYQIQLFLLTGLGWAADNIWLQGVAIILPQIQKELNPSRVEFTTLSLYVGLILGATTWGVLADLVGRKLSFNITLFIAGVFGVAAGGSNNFTTLGALVACLGFGALFLEHVPRSHQWLLTLLSGWWALGQLLASLVAWPLIGNFSCEDASFCPKDSNMGWRYTFYTLGGVTLVMWIMRYVVFDLQESSKYLIARGRDEEALEVLQRIAAKNGKTLTLTLSQLQSVSGTVPTSQSSKLSTAQILVKAVSSFSFSHVTPLFSTRRLAINTTLTILIWGLIGLAYPLFNGFITLYLTTQVKDSDGSVSTTYRNYSIISVLGVPGSVIACLVVDWTRKNPGKFSLGGRKLTMAISTALTGIFLYLFTTSTTNAAVLGYSCASGLTQNAMYGVLYAYTPEVFPAPHRGTGDALCSAFNRITGILAPAIKIVTTNADGSASSGTANGPIFVSATLFIVASVLMLLLPIETAGKAAL</sequence>
<dbReference type="SUPFAM" id="SSF103473">
    <property type="entry name" value="MFS general substrate transporter"/>
    <property type="match status" value="1"/>
</dbReference>
<dbReference type="FunFam" id="1.20.1250.20:FF:000171">
    <property type="entry name" value="MFS general substrate transporter"/>
    <property type="match status" value="1"/>
</dbReference>
<dbReference type="Pfam" id="PF07690">
    <property type="entry name" value="MFS_1"/>
    <property type="match status" value="2"/>
</dbReference>
<dbReference type="EMBL" id="ML179187">
    <property type="protein sequence ID" value="THU96008.1"/>
    <property type="molecule type" value="Genomic_DNA"/>
</dbReference>
<feature type="transmembrane region" description="Helical" evidence="7">
    <location>
        <begin position="531"/>
        <end position="550"/>
    </location>
</feature>